<sequence>MRFIRAGPATTILVYRGNGSRDGEGDLPSINAMMASADHLVDGHGRLAVYEQTMAA</sequence>
<proteinExistence type="predicted"/>
<protein>
    <submittedName>
        <fullName evidence="1">Uncharacterized protein</fullName>
    </submittedName>
</protein>
<accession>A0A930YL94</accession>
<keyword evidence="2" id="KW-1185">Reference proteome</keyword>
<dbReference type="AlphaFoldDB" id="A0A930YL94"/>
<evidence type="ECO:0000313" key="1">
    <source>
        <dbReference type="EMBL" id="MBF4764400.1"/>
    </source>
</evidence>
<dbReference type="EMBL" id="JADKPN010000009">
    <property type="protein sequence ID" value="MBF4764400.1"/>
    <property type="molecule type" value="Genomic_DNA"/>
</dbReference>
<dbReference type="RefSeq" id="WP_194707593.1">
    <property type="nucleotide sequence ID" value="NZ_JADKPN010000009.1"/>
</dbReference>
<organism evidence="1 2">
    <name type="scientific">Nocardioides islandensis</name>
    <dbReference type="NCBI Taxonomy" id="433663"/>
    <lineage>
        <taxon>Bacteria</taxon>
        <taxon>Bacillati</taxon>
        <taxon>Actinomycetota</taxon>
        <taxon>Actinomycetes</taxon>
        <taxon>Propionibacteriales</taxon>
        <taxon>Nocardioidaceae</taxon>
        <taxon>Nocardioides</taxon>
    </lineage>
</organism>
<dbReference type="Proteomes" id="UP000640489">
    <property type="component" value="Unassembled WGS sequence"/>
</dbReference>
<evidence type="ECO:0000313" key="2">
    <source>
        <dbReference type="Proteomes" id="UP000640489"/>
    </source>
</evidence>
<comment type="caution">
    <text evidence="1">The sequence shown here is derived from an EMBL/GenBank/DDBJ whole genome shotgun (WGS) entry which is preliminary data.</text>
</comment>
<gene>
    <name evidence="1" type="ORF">ISU07_14800</name>
</gene>
<reference evidence="1" key="1">
    <citation type="submission" date="2020-11" db="EMBL/GenBank/DDBJ databases">
        <title>Nocardioides sp. nov., isolated from Soil of Cynanchum wilfordii Hemsley rhizosphere.</title>
        <authorList>
            <person name="Lee J.-S."/>
            <person name="Suh M.K."/>
            <person name="Kim J.-S."/>
        </authorList>
    </citation>
    <scope>NUCLEOTIDE SEQUENCE</scope>
    <source>
        <strain evidence="1">KCTC 19275</strain>
    </source>
</reference>
<name>A0A930YL94_9ACTN</name>